<dbReference type="Proteomes" id="UP001519460">
    <property type="component" value="Unassembled WGS sequence"/>
</dbReference>
<gene>
    <name evidence="2" type="ORF">BaRGS_00029809</name>
</gene>
<sequence length="94" mass="10336">MFSVHPAHIRARCTSGRKRATGFSQGNSKEVSARNSKVVSARNSKDVSARNSKDVSARNSKAVTALLEGTQDSCKAEFLGFFLKESQEAFRREL</sequence>
<dbReference type="EMBL" id="JACVVK020000314">
    <property type="protein sequence ID" value="KAK7478942.1"/>
    <property type="molecule type" value="Genomic_DNA"/>
</dbReference>
<name>A0ABD0JV47_9CAEN</name>
<evidence type="ECO:0000256" key="1">
    <source>
        <dbReference type="SAM" id="MobiDB-lite"/>
    </source>
</evidence>
<reference evidence="2 3" key="1">
    <citation type="journal article" date="2023" name="Sci. Data">
        <title>Genome assembly of the Korean intertidal mud-creeper Batillaria attramentaria.</title>
        <authorList>
            <person name="Patra A.K."/>
            <person name="Ho P.T."/>
            <person name="Jun S."/>
            <person name="Lee S.J."/>
            <person name="Kim Y."/>
            <person name="Won Y.J."/>
        </authorList>
    </citation>
    <scope>NUCLEOTIDE SEQUENCE [LARGE SCALE GENOMIC DNA]</scope>
    <source>
        <strain evidence="2">Wonlab-2016</strain>
    </source>
</reference>
<feature type="compositionally biased region" description="Polar residues" evidence="1">
    <location>
        <begin position="22"/>
        <end position="42"/>
    </location>
</feature>
<feature type="region of interest" description="Disordered" evidence="1">
    <location>
        <begin position="13"/>
        <end position="55"/>
    </location>
</feature>
<comment type="caution">
    <text evidence="2">The sequence shown here is derived from an EMBL/GenBank/DDBJ whole genome shotgun (WGS) entry which is preliminary data.</text>
</comment>
<dbReference type="AlphaFoldDB" id="A0ABD0JV47"/>
<evidence type="ECO:0000313" key="2">
    <source>
        <dbReference type="EMBL" id="KAK7478942.1"/>
    </source>
</evidence>
<organism evidence="2 3">
    <name type="scientific">Batillaria attramentaria</name>
    <dbReference type="NCBI Taxonomy" id="370345"/>
    <lineage>
        <taxon>Eukaryota</taxon>
        <taxon>Metazoa</taxon>
        <taxon>Spiralia</taxon>
        <taxon>Lophotrochozoa</taxon>
        <taxon>Mollusca</taxon>
        <taxon>Gastropoda</taxon>
        <taxon>Caenogastropoda</taxon>
        <taxon>Sorbeoconcha</taxon>
        <taxon>Cerithioidea</taxon>
        <taxon>Batillariidae</taxon>
        <taxon>Batillaria</taxon>
    </lineage>
</organism>
<evidence type="ECO:0000313" key="3">
    <source>
        <dbReference type="Proteomes" id="UP001519460"/>
    </source>
</evidence>
<keyword evidence="3" id="KW-1185">Reference proteome</keyword>
<protein>
    <submittedName>
        <fullName evidence="2">Uncharacterized protein</fullName>
    </submittedName>
</protein>
<accession>A0ABD0JV47</accession>
<proteinExistence type="predicted"/>
<feature type="compositionally biased region" description="Basic and acidic residues" evidence="1">
    <location>
        <begin position="43"/>
        <end position="55"/>
    </location>
</feature>